<keyword evidence="2" id="KW-1185">Reference proteome</keyword>
<protein>
    <submittedName>
        <fullName evidence="1">Uncharacterized protein</fullName>
    </submittedName>
</protein>
<accession>A0ABP7HRK9</accession>
<organism evidence="1 2">
    <name type="scientific">Sphaerisporangium flaviroseum</name>
    <dbReference type="NCBI Taxonomy" id="509199"/>
    <lineage>
        <taxon>Bacteria</taxon>
        <taxon>Bacillati</taxon>
        <taxon>Actinomycetota</taxon>
        <taxon>Actinomycetes</taxon>
        <taxon>Streptosporangiales</taxon>
        <taxon>Streptosporangiaceae</taxon>
        <taxon>Sphaerisporangium</taxon>
    </lineage>
</organism>
<comment type="caution">
    <text evidence="1">The sequence shown here is derived from an EMBL/GenBank/DDBJ whole genome shotgun (WGS) entry which is preliminary data.</text>
</comment>
<dbReference type="EMBL" id="BAAAZR010000002">
    <property type="protein sequence ID" value="GAA3795774.1"/>
    <property type="molecule type" value="Genomic_DNA"/>
</dbReference>
<sequence>MLPGPRRRRPYSWSVRDRHGVISGLRPGLRAPVEEDPRVPVRATQDLTGLMGFHPPMQRESLAR</sequence>
<dbReference type="Proteomes" id="UP001500888">
    <property type="component" value="Unassembled WGS sequence"/>
</dbReference>
<proteinExistence type="predicted"/>
<reference evidence="2" key="1">
    <citation type="journal article" date="2019" name="Int. J. Syst. Evol. Microbiol.">
        <title>The Global Catalogue of Microorganisms (GCM) 10K type strain sequencing project: providing services to taxonomists for standard genome sequencing and annotation.</title>
        <authorList>
            <consortium name="The Broad Institute Genomics Platform"/>
            <consortium name="The Broad Institute Genome Sequencing Center for Infectious Disease"/>
            <person name="Wu L."/>
            <person name="Ma J."/>
        </authorList>
    </citation>
    <scope>NUCLEOTIDE SEQUENCE [LARGE SCALE GENOMIC DNA]</scope>
    <source>
        <strain evidence="2">JCM 16908</strain>
    </source>
</reference>
<name>A0ABP7HRK9_9ACTN</name>
<evidence type="ECO:0000313" key="2">
    <source>
        <dbReference type="Proteomes" id="UP001500888"/>
    </source>
</evidence>
<gene>
    <name evidence="1" type="ORF">GCM10022226_13920</name>
</gene>
<evidence type="ECO:0000313" key="1">
    <source>
        <dbReference type="EMBL" id="GAA3795774.1"/>
    </source>
</evidence>